<proteinExistence type="predicted"/>
<feature type="domain" description="HTH tetR-type" evidence="3">
    <location>
        <begin position="2"/>
        <end position="62"/>
    </location>
</feature>
<dbReference type="PROSITE" id="PS50977">
    <property type="entry name" value="HTH_TETR_2"/>
    <property type="match status" value="1"/>
</dbReference>
<keyword evidence="1 2" id="KW-0238">DNA-binding</keyword>
<dbReference type="Pfam" id="PF00440">
    <property type="entry name" value="TetR_N"/>
    <property type="match status" value="1"/>
</dbReference>
<dbReference type="EMBL" id="CP016808">
    <property type="protein sequence ID" value="ANY66119.1"/>
    <property type="molecule type" value="Genomic_DNA"/>
</dbReference>
<sequence length="303" mass="35398">MSLIRDRIIESAVRHFSEKGYVATSIQDISDDCGIAKGSLYKFFPSKEELFKEVQLSQQDKFNEQLESIRLQPGLSAREIFMRETEVTLEFFLLNKFIMQEMRQLIKTKKEMAPFVMQMRTRLLDFHQQSLIRLLGEEIKPHIWDIATVYSGMVKEFNFLMIFENKPLRVKDISFFVVERLEEIAANILAKQQAPVLTDALMGDVISQRKEGKRIPDEQQRDYLLEAMLAMIKELVLTNSRRAQLTQAVEALADEFKREQPKVVIIQALISFLQLEHELKSLTLQLEKFLMDIKQDRTDTLTC</sequence>
<dbReference type="PRINTS" id="PR00455">
    <property type="entry name" value="HTHTETR"/>
</dbReference>
<evidence type="ECO:0000259" key="3">
    <source>
        <dbReference type="PROSITE" id="PS50977"/>
    </source>
</evidence>
<dbReference type="RefSeq" id="WP_172455418.1">
    <property type="nucleotide sequence ID" value="NZ_CP016808.1"/>
</dbReference>
<accession>A0A1B2DEL1</accession>
<evidence type="ECO:0000313" key="4">
    <source>
        <dbReference type="EMBL" id="ANY66119.1"/>
    </source>
</evidence>
<gene>
    <name evidence="4" type="ORF">BBD42_06345</name>
</gene>
<dbReference type="AlphaFoldDB" id="A0A1B2DEL1"/>
<feature type="DNA-binding region" description="H-T-H motif" evidence="2">
    <location>
        <begin position="25"/>
        <end position="44"/>
    </location>
</feature>
<evidence type="ECO:0000256" key="1">
    <source>
        <dbReference type="ARBA" id="ARBA00023125"/>
    </source>
</evidence>
<dbReference type="SUPFAM" id="SSF46689">
    <property type="entry name" value="Homeodomain-like"/>
    <property type="match status" value="1"/>
</dbReference>
<dbReference type="Gene3D" id="1.10.357.10">
    <property type="entry name" value="Tetracycline Repressor, domain 2"/>
    <property type="match status" value="1"/>
</dbReference>
<dbReference type="GO" id="GO:0003677">
    <property type="term" value="F:DNA binding"/>
    <property type="evidence" value="ECO:0007669"/>
    <property type="project" value="UniProtKB-UniRule"/>
</dbReference>
<evidence type="ECO:0000256" key="2">
    <source>
        <dbReference type="PROSITE-ProRule" id="PRU00335"/>
    </source>
</evidence>
<dbReference type="InterPro" id="IPR050624">
    <property type="entry name" value="HTH-type_Tx_Regulator"/>
</dbReference>
<dbReference type="PANTHER" id="PTHR43479:SF22">
    <property type="entry name" value="TRANSCRIPTIONAL REGULATOR, TETR FAMILY"/>
    <property type="match status" value="1"/>
</dbReference>
<dbReference type="InterPro" id="IPR023772">
    <property type="entry name" value="DNA-bd_HTH_TetR-type_CS"/>
</dbReference>
<dbReference type="PANTHER" id="PTHR43479">
    <property type="entry name" value="ACREF/ENVCD OPERON REPRESSOR-RELATED"/>
    <property type="match status" value="1"/>
</dbReference>
<reference evidence="4" key="1">
    <citation type="submission" date="2016-08" db="EMBL/GenBank/DDBJ databases">
        <title>Complete Genome Seqeunce of Paenibacillus sp. BIHB 4019 from tea rhizoplane.</title>
        <authorList>
            <person name="Thakur R."/>
            <person name="Swarnkar M.K."/>
            <person name="Gulati A."/>
        </authorList>
    </citation>
    <scope>NUCLEOTIDE SEQUENCE [LARGE SCALE GENOMIC DNA]</scope>
    <source>
        <strain evidence="4">BIHB4019</strain>
    </source>
</reference>
<protein>
    <recommendedName>
        <fullName evidence="3">HTH tetR-type domain-containing protein</fullName>
    </recommendedName>
</protein>
<dbReference type="InterPro" id="IPR009057">
    <property type="entry name" value="Homeodomain-like_sf"/>
</dbReference>
<name>A0A1B2DEL1_9BACL</name>
<organism evidence="4">
    <name type="scientific">Paenibacillus sp. BIHB 4019</name>
    <dbReference type="NCBI Taxonomy" id="1870819"/>
    <lineage>
        <taxon>Bacteria</taxon>
        <taxon>Bacillati</taxon>
        <taxon>Bacillota</taxon>
        <taxon>Bacilli</taxon>
        <taxon>Bacillales</taxon>
        <taxon>Paenibacillaceae</taxon>
        <taxon>Paenibacillus</taxon>
    </lineage>
</organism>
<dbReference type="PROSITE" id="PS01081">
    <property type="entry name" value="HTH_TETR_1"/>
    <property type="match status" value="1"/>
</dbReference>
<dbReference type="InterPro" id="IPR001647">
    <property type="entry name" value="HTH_TetR"/>
</dbReference>